<feature type="compositionally biased region" description="Low complexity" evidence="1">
    <location>
        <begin position="464"/>
        <end position="481"/>
    </location>
</feature>
<feature type="compositionally biased region" description="Polar residues" evidence="1">
    <location>
        <begin position="491"/>
        <end position="503"/>
    </location>
</feature>
<feature type="region of interest" description="Disordered" evidence="1">
    <location>
        <begin position="399"/>
        <end position="633"/>
    </location>
</feature>
<feature type="compositionally biased region" description="Polar residues" evidence="1">
    <location>
        <begin position="451"/>
        <end position="463"/>
    </location>
</feature>
<name>A0AAN6YI45_9PEZI</name>
<feature type="compositionally biased region" description="Polar residues" evidence="1">
    <location>
        <begin position="399"/>
        <end position="413"/>
    </location>
</feature>
<protein>
    <submittedName>
        <fullName evidence="2">Uncharacterized protein</fullName>
    </submittedName>
</protein>
<sequence length="919" mass="99136">MATAKELALKRAMMEADLGIHRVEELPLEDGNYGPVSRHHNALQAQVGSRAGETPISHRPRKIADRPARGVSNRWKAAIEGGEFDDEDSEAVEKLDDLGDETGRLYASRRGNGGMPTHPELHGRLAQSYHQSGRELPPSALLRSEKRFGVSKLGIVQLDGDAPILSLNRHRGAVPAQPLQPRLVQAANVALQEAALRPAQPLQPKLVLRVGARPGAIKAQNPRPQQVASGPSPAQLQGPPQLENLDHSQRMGTVMEQNADNRVFEALVSYIAQRRGKKESPGQVTLHQSRPPAAEKGSFRLFVVDKLFAEHRISDWHNYSILDVEQALLTVRFRNRGKENTKPKDNSNGEDHEYSLKFNTMDGANGANHFLETVNSVLADLEVPYLPRKPIKPKNVKVTTAATKGNLQPTTAGPNPIRNAPTPPATQWQTRLASPADFDPFSVTIGPPRPTTSSSRDATTTPRAVSAKPSSFKKPSSVPPAGQKRPLAPSTAPQPAPGQQSSVGLRPPPGFAASPSLVKQPELEPSPGPELRPFFGLKPPPGLNPPPGFGPSPSSTERPELIPPPGLDHTPLISRPPGLNQPSIDPQSNQQAVLERVPSFDLPKPLFEPPNGAETSPNTSRETARDDSVTQTTEDVVNLLRQIVAVRDEVSSSGSATDMTAMDAAQKLLESFISAKPKSSDAKHGAGSIRARRVQYSADQLMACRSNAARPPHWLSELRFLPARSGLDKRVARRPTSPMGWESPTQPAPGIQEQIAKIVASAHEIELRKEGSFAERVTGQEDIHGEVDAQQPQMGVQMSFSAQTIQAPPSEASNTGLSASTWAYQDDRIEHPNSFTGAPGAWPESSYMSDLMQLVLDPPADGISSSNEVVGMQESLAQSASDGVLDAIASFKFPASPSPKVQKPVPTPPVWGLRASRWA</sequence>
<reference evidence="2" key="2">
    <citation type="submission" date="2023-05" db="EMBL/GenBank/DDBJ databases">
        <authorList>
            <consortium name="Lawrence Berkeley National Laboratory"/>
            <person name="Steindorff A."/>
            <person name="Hensen N."/>
            <person name="Bonometti L."/>
            <person name="Westerberg I."/>
            <person name="Brannstrom I.O."/>
            <person name="Guillou S."/>
            <person name="Cros-Aarteil S."/>
            <person name="Calhoun S."/>
            <person name="Haridas S."/>
            <person name="Kuo A."/>
            <person name="Mondo S."/>
            <person name="Pangilinan J."/>
            <person name="Riley R."/>
            <person name="Labutti K."/>
            <person name="Andreopoulos B."/>
            <person name="Lipzen A."/>
            <person name="Chen C."/>
            <person name="Yanf M."/>
            <person name="Daum C."/>
            <person name="Ng V."/>
            <person name="Clum A."/>
            <person name="Ohm R."/>
            <person name="Martin F."/>
            <person name="Silar P."/>
            <person name="Natvig D."/>
            <person name="Lalanne C."/>
            <person name="Gautier V."/>
            <person name="Ament-Velasquez S.L."/>
            <person name="Kruys A."/>
            <person name="Hutchinson M.I."/>
            <person name="Powell A.J."/>
            <person name="Barry K."/>
            <person name="Miller A.N."/>
            <person name="Grigoriev I.V."/>
            <person name="Debuchy R."/>
            <person name="Gladieux P."/>
            <person name="Thoren M.H."/>
            <person name="Johannesson H."/>
        </authorList>
    </citation>
    <scope>NUCLEOTIDE SEQUENCE</scope>
    <source>
        <strain evidence="2">PSN293</strain>
    </source>
</reference>
<keyword evidence="3" id="KW-1185">Reference proteome</keyword>
<evidence type="ECO:0000313" key="3">
    <source>
        <dbReference type="Proteomes" id="UP001301769"/>
    </source>
</evidence>
<evidence type="ECO:0000256" key="1">
    <source>
        <dbReference type="SAM" id="MobiDB-lite"/>
    </source>
</evidence>
<feature type="compositionally biased region" description="Polar residues" evidence="1">
    <location>
        <begin position="222"/>
        <end position="235"/>
    </location>
</feature>
<feature type="compositionally biased region" description="Pro residues" evidence="1">
    <location>
        <begin position="538"/>
        <end position="550"/>
    </location>
</feature>
<feature type="region of interest" description="Disordered" evidence="1">
    <location>
        <begin position="46"/>
        <end position="70"/>
    </location>
</feature>
<dbReference type="AlphaFoldDB" id="A0AAN6YI45"/>
<comment type="caution">
    <text evidence="2">The sequence shown here is derived from an EMBL/GenBank/DDBJ whole genome shotgun (WGS) entry which is preliminary data.</text>
</comment>
<evidence type="ECO:0000313" key="2">
    <source>
        <dbReference type="EMBL" id="KAK4219539.1"/>
    </source>
</evidence>
<dbReference type="Proteomes" id="UP001301769">
    <property type="component" value="Unassembled WGS sequence"/>
</dbReference>
<organism evidence="2 3">
    <name type="scientific">Rhypophila decipiens</name>
    <dbReference type="NCBI Taxonomy" id="261697"/>
    <lineage>
        <taxon>Eukaryota</taxon>
        <taxon>Fungi</taxon>
        <taxon>Dikarya</taxon>
        <taxon>Ascomycota</taxon>
        <taxon>Pezizomycotina</taxon>
        <taxon>Sordariomycetes</taxon>
        <taxon>Sordariomycetidae</taxon>
        <taxon>Sordariales</taxon>
        <taxon>Naviculisporaceae</taxon>
        <taxon>Rhypophila</taxon>
    </lineage>
</organism>
<accession>A0AAN6YI45</accession>
<reference evidence="2" key="1">
    <citation type="journal article" date="2023" name="Mol. Phylogenet. Evol.">
        <title>Genome-scale phylogeny and comparative genomics of the fungal order Sordariales.</title>
        <authorList>
            <person name="Hensen N."/>
            <person name="Bonometti L."/>
            <person name="Westerberg I."/>
            <person name="Brannstrom I.O."/>
            <person name="Guillou S."/>
            <person name="Cros-Aarteil S."/>
            <person name="Calhoun S."/>
            <person name="Haridas S."/>
            <person name="Kuo A."/>
            <person name="Mondo S."/>
            <person name="Pangilinan J."/>
            <person name="Riley R."/>
            <person name="LaButti K."/>
            <person name="Andreopoulos B."/>
            <person name="Lipzen A."/>
            <person name="Chen C."/>
            <person name="Yan M."/>
            <person name="Daum C."/>
            <person name="Ng V."/>
            <person name="Clum A."/>
            <person name="Steindorff A."/>
            <person name="Ohm R.A."/>
            <person name="Martin F."/>
            <person name="Silar P."/>
            <person name="Natvig D.O."/>
            <person name="Lalanne C."/>
            <person name="Gautier V."/>
            <person name="Ament-Velasquez S.L."/>
            <person name="Kruys A."/>
            <person name="Hutchinson M.I."/>
            <person name="Powell A.J."/>
            <person name="Barry K."/>
            <person name="Miller A.N."/>
            <person name="Grigoriev I.V."/>
            <person name="Debuchy R."/>
            <person name="Gladieux P."/>
            <person name="Hiltunen Thoren M."/>
            <person name="Johannesson H."/>
        </authorList>
    </citation>
    <scope>NUCLEOTIDE SEQUENCE</scope>
    <source>
        <strain evidence="2">PSN293</strain>
    </source>
</reference>
<dbReference type="EMBL" id="MU858047">
    <property type="protein sequence ID" value="KAK4219539.1"/>
    <property type="molecule type" value="Genomic_DNA"/>
</dbReference>
<proteinExistence type="predicted"/>
<gene>
    <name evidence="2" type="ORF">QBC37DRAFT_457032</name>
</gene>
<feature type="region of interest" description="Disordered" evidence="1">
    <location>
        <begin position="216"/>
        <end position="245"/>
    </location>
</feature>
<feature type="compositionally biased region" description="Polar residues" evidence="1">
    <location>
        <begin position="580"/>
        <end position="592"/>
    </location>
</feature>